<feature type="region of interest" description="Disordered" evidence="1">
    <location>
        <begin position="231"/>
        <end position="251"/>
    </location>
</feature>
<gene>
    <name evidence="2" type="ORF">cyc_08636</name>
</gene>
<evidence type="ECO:0000313" key="2">
    <source>
        <dbReference type="EMBL" id="OEH77372.1"/>
    </source>
</evidence>
<keyword evidence="3" id="KW-1185">Reference proteome</keyword>
<evidence type="ECO:0000313" key="3">
    <source>
        <dbReference type="Proteomes" id="UP000095192"/>
    </source>
</evidence>
<proteinExistence type="predicted"/>
<dbReference type="InParanoid" id="A0A1D3D1Q5"/>
<comment type="caution">
    <text evidence="2">The sequence shown here is derived from an EMBL/GenBank/DDBJ whole genome shotgun (WGS) entry which is preliminary data.</text>
</comment>
<dbReference type="VEuPathDB" id="ToxoDB:LOC34623941"/>
<accession>A0A1D3D1Q5</accession>
<dbReference type="VEuPathDB" id="ToxoDB:cyc_08636"/>
<sequence>MHAAGASGSQAGESTPFASLTAAASPFTAAPGDSQRPPEDAAGTGAAAAAAAASPVVAPAAAEPATHAAIDSAITAAGTDFRESLGCASFADGALSAAAAAEGGGSFGGFTGAPDGATGSSKAFLEASRKWCCSSETRGLAPVCCPCHALRTCRCSKGGPFAQRRILLQHLRRQQHEKFASAASAAAEELEDACEDGFEFSQSDACNPSSGVVDPYARAWKPPLHAADFPPLPPPVSSRARRAAAAAGGLSPTPATLDGEGTAPCHSSAASAAALQMQWSLPPVGLRVVSAFSFGGLLTRCRCSGTSTQNCSGTCTSCIRSRL</sequence>
<reference evidence="2 3" key="1">
    <citation type="journal article" date="2016" name="BMC Genomics">
        <title>Comparative genomics reveals Cyclospora cayetanensis possesses coccidia-like metabolism and invasion components but unique surface antigens.</title>
        <authorList>
            <person name="Liu S."/>
            <person name="Wang L."/>
            <person name="Zheng H."/>
            <person name="Xu Z."/>
            <person name="Roellig D.M."/>
            <person name="Li N."/>
            <person name="Frace M.A."/>
            <person name="Tang K."/>
            <person name="Arrowood M.J."/>
            <person name="Moss D.M."/>
            <person name="Zhang L."/>
            <person name="Feng Y."/>
            <person name="Xiao L."/>
        </authorList>
    </citation>
    <scope>NUCLEOTIDE SEQUENCE [LARGE SCALE GENOMIC DNA]</scope>
    <source>
        <strain evidence="2 3">CHN_HEN01</strain>
    </source>
</reference>
<dbReference type="EMBL" id="JROU02001111">
    <property type="protein sequence ID" value="OEH77372.1"/>
    <property type="molecule type" value="Genomic_DNA"/>
</dbReference>
<dbReference type="AlphaFoldDB" id="A0A1D3D1Q5"/>
<name>A0A1D3D1Q5_9EIME</name>
<feature type="region of interest" description="Disordered" evidence="1">
    <location>
        <begin position="1"/>
        <end position="47"/>
    </location>
</feature>
<organism evidence="2 3">
    <name type="scientific">Cyclospora cayetanensis</name>
    <dbReference type="NCBI Taxonomy" id="88456"/>
    <lineage>
        <taxon>Eukaryota</taxon>
        <taxon>Sar</taxon>
        <taxon>Alveolata</taxon>
        <taxon>Apicomplexa</taxon>
        <taxon>Conoidasida</taxon>
        <taxon>Coccidia</taxon>
        <taxon>Eucoccidiorida</taxon>
        <taxon>Eimeriorina</taxon>
        <taxon>Eimeriidae</taxon>
        <taxon>Cyclospora</taxon>
    </lineage>
</organism>
<evidence type="ECO:0000256" key="1">
    <source>
        <dbReference type="SAM" id="MobiDB-lite"/>
    </source>
</evidence>
<feature type="compositionally biased region" description="Low complexity" evidence="1">
    <location>
        <begin position="1"/>
        <end position="14"/>
    </location>
</feature>
<protein>
    <submittedName>
        <fullName evidence="2">Uncharacterized protein</fullName>
    </submittedName>
</protein>
<dbReference type="Proteomes" id="UP000095192">
    <property type="component" value="Unassembled WGS sequence"/>
</dbReference>